<dbReference type="HOGENOM" id="CLU_2735427_0_0_5"/>
<name>B8IW94_METNO</name>
<dbReference type="OrthoDB" id="8003682at2"/>
<accession>B8IW94</accession>
<evidence type="ECO:0000313" key="2">
    <source>
        <dbReference type="Proteomes" id="UP000008207"/>
    </source>
</evidence>
<dbReference type="KEGG" id="mno:Mnod_8604"/>
<reference evidence="2" key="1">
    <citation type="submission" date="2009-01" db="EMBL/GenBank/DDBJ databases">
        <title>Complete sequence of plasmid 1 of Methylobacterium nodulans ORS 2060.</title>
        <authorList>
            <consortium name="US DOE Joint Genome Institute"/>
            <person name="Lucas S."/>
            <person name="Copeland A."/>
            <person name="Lapidus A."/>
            <person name="Glavina del Rio T."/>
            <person name="Dalin E."/>
            <person name="Tice H."/>
            <person name="Bruce D."/>
            <person name="Goodwin L."/>
            <person name="Pitluck S."/>
            <person name="Sims D."/>
            <person name="Brettin T."/>
            <person name="Detter J.C."/>
            <person name="Han C."/>
            <person name="Larimer F."/>
            <person name="Land M."/>
            <person name="Hauser L."/>
            <person name="Kyrpides N."/>
            <person name="Ivanova N."/>
            <person name="Marx C.J."/>
            <person name="Richardson P."/>
        </authorList>
    </citation>
    <scope>NUCLEOTIDE SEQUENCE [LARGE SCALE GENOMIC DNA]</scope>
    <source>
        <strain evidence="2">LMG 21967 / CNCM I-2342 / ORS 2060</strain>
        <plasmid evidence="2">Plasmid pMNOD01</plasmid>
    </source>
</reference>
<dbReference type="RefSeq" id="WP_015934220.1">
    <property type="nucleotide sequence ID" value="NC_011892.1"/>
</dbReference>
<keyword evidence="1" id="KW-0614">Plasmid</keyword>
<dbReference type="EMBL" id="CP001350">
    <property type="protein sequence ID" value="ACL62684.1"/>
    <property type="molecule type" value="Genomic_DNA"/>
</dbReference>
<dbReference type="AlphaFoldDB" id="B8IW94"/>
<proteinExistence type="predicted"/>
<sequence>MTDTSTVGTLIARNIVPLEQLDAAVSAYMADPALGPRETANGVSRGLQDEAQRLLVWTAILLTLAALGEAE</sequence>
<dbReference type="Proteomes" id="UP000008207">
    <property type="component" value="Plasmid pMNOD01"/>
</dbReference>
<gene>
    <name evidence="1" type="ordered locus">Mnod_8604</name>
</gene>
<geneLocation type="plasmid" evidence="1 2">
    <name>pMNOD01</name>
</geneLocation>
<keyword evidence="2" id="KW-1185">Reference proteome</keyword>
<organism evidence="1 2">
    <name type="scientific">Methylobacterium nodulans (strain LMG 21967 / CNCM I-2342 / ORS 2060)</name>
    <dbReference type="NCBI Taxonomy" id="460265"/>
    <lineage>
        <taxon>Bacteria</taxon>
        <taxon>Pseudomonadati</taxon>
        <taxon>Pseudomonadota</taxon>
        <taxon>Alphaproteobacteria</taxon>
        <taxon>Hyphomicrobiales</taxon>
        <taxon>Methylobacteriaceae</taxon>
        <taxon>Methylobacterium</taxon>
    </lineage>
</organism>
<protein>
    <submittedName>
        <fullName evidence="1">Uncharacterized protein</fullName>
    </submittedName>
</protein>
<evidence type="ECO:0000313" key="1">
    <source>
        <dbReference type="EMBL" id="ACL62684.1"/>
    </source>
</evidence>